<dbReference type="OrthoDB" id="1934635at2759"/>
<evidence type="ECO:0000313" key="2">
    <source>
        <dbReference type="Proteomes" id="UP000195402"/>
    </source>
</evidence>
<accession>A0A200QJA5</accession>
<proteinExistence type="predicted"/>
<gene>
    <name evidence="1" type="ORF">BVC80_8219g4</name>
</gene>
<protein>
    <recommendedName>
        <fullName evidence="3">Retrotransposon gag domain-containing protein</fullName>
    </recommendedName>
</protein>
<evidence type="ECO:0008006" key="3">
    <source>
        <dbReference type="Google" id="ProtNLM"/>
    </source>
</evidence>
<sequence>MNNDVHIGVPNFEGKLDPDKFLDWIDNIEKVFGYKNLTGIKCIHLVATKLRGYAQIWWSDCVKQRELIGK</sequence>
<dbReference type="Proteomes" id="UP000195402">
    <property type="component" value="Unassembled WGS sequence"/>
</dbReference>
<organism evidence="1 2">
    <name type="scientific">Macleaya cordata</name>
    <name type="common">Five-seeded plume-poppy</name>
    <name type="synonym">Bocconia cordata</name>
    <dbReference type="NCBI Taxonomy" id="56857"/>
    <lineage>
        <taxon>Eukaryota</taxon>
        <taxon>Viridiplantae</taxon>
        <taxon>Streptophyta</taxon>
        <taxon>Embryophyta</taxon>
        <taxon>Tracheophyta</taxon>
        <taxon>Spermatophyta</taxon>
        <taxon>Magnoliopsida</taxon>
        <taxon>Ranunculales</taxon>
        <taxon>Papaveraceae</taxon>
        <taxon>Papaveroideae</taxon>
        <taxon>Macleaya</taxon>
    </lineage>
</organism>
<keyword evidence="2" id="KW-1185">Reference proteome</keyword>
<reference evidence="1 2" key="1">
    <citation type="journal article" date="2017" name="Mol. Plant">
        <title>The Genome of Medicinal Plant Macleaya cordata Provides New Insights into Benzylisoquinoline Alkaloids Metabolism.</title>
        <authorList>
            <person name="Liu X."/>
            <person name="Liu Y."/>
            <person name="Huang P."/>
            <person name="Ma Y."/>
            <person name="Qing Z."/>
            <person name="Tang Q."/>
            <person name="Cao H."/>
            <person name="Cheng P."/>
            <person name="Zheng Y."/>
            <person name="Yuan Z."/>
            <person name="Zhou Y."/>
            <person name="Liu J."/>
            <person name="Tang Z."/>
            <person name="Zhuo Y."/>
            <person name="Zhang Y."/>
            <person name="Yu L."/>
            <person name="Huang J."/>
            <person name="Yang P."/>
            <person name="Peng Q."/>
            <person name="Zhang J."/>
            <person name="Jiang W."/>
            <person name="Zhang Z."/>
            <person name="Lin K."/>
            <person name="Ro D.K."/>
            <person name="Chen X."/>
            <person name="Xiong X."/>
            <person name="Shang Y."/>
            <person name="Huang S."/>
            <person name="Zeng J."/>
        </authorList>
    </citation>
    <scope>NUCLEOTIDE SEQUENCE [LARGE SCALE GENOMIC DNA]</scope>
    <source>
        <strain evidence="2">cv. BLH2017</strain>
        <tissue evidence="1">Root</tissue>
    </source>
</reference>
<dbReference type="EMBL" id="MVGT01001883">
    <property type="protein sequence ID" value="OVA10580.1"/>
    <property type="molecule type" value="Genomic_DNA"/>
</dbReference>
<dbReference type="InParanoid" id="A0A200QJA5"/>
<comment type="caution">
    <text evidence="1">The sequence shown here is derived from an EMBL/GenBank/DDBJ whole genome shotgun (WGS) entry which is preliminary data.</text>
</comment>
<dbReference type="AlphaFoldDB" id="A0A200QJA5"/>
<evidence type="ECO:0000313" key="1">
    <source>
        <dbReference type="EMBL" id="OVA10580.1"/>
    </source>
</evidence>
<name>A0A200QJA5_MACCD</name>